<evidence type="ECO:0000313" key="1">
    <source>
        <dbReference type="EMBL" id="SDX63106.1"/>
    </source>
</evidence>
<sequence>MFSDRRTLATVALALLLLMSGCLGFVTGDEPLTLTAEPAAVADSTAQDAGYTTNGTQPLAFNRTVEVAGQERRVEATNYVTPYTKSMEVGALGETDVGLFTVVSTPAADVAGQTLNPIGQFSNERLVQFVQQQYSDLNDLERVSAQNITVQGTETRVTKFSGTATIQGQEIDVYVHVTKYRNGDDYILGVGVYPQRLDGEEEHVLAMLRAIEHPVEAESV</sequence>
<accession>A0A1H3D9S3</accession>
<dbReference type="OrthoDB" id="205286at2157"/>
<name>A0A1H3D9S3_9EURY</name>
<protein>
    <recommendedName>
        <fullName evidence="3">Lipoprotein</fullName>
    </recommendedName>
</protein>
<dbReference type="Proteomes" id="UP000199170">
    <property type="component" value="Unassembled WGS sequence"/>
</dbReference>
<dbReference type="InterPro" id="IPR045396">
    <property type="entry name" value="DUF6517"/>
</dbReference>
<dbReference type="EMBL" id="FNPB01000001">
    <property type="protein sequence ID" value="SDX63106.1"/>
    <property type="molecule type" value="Genomic_DNA"/>
</dbReference>
<dbReference type="RefSeq" id="WP_089764645.1">
    <property type="nucleotide sequence ID" value="NZ_FNPB01000001.1"/>
</dbReference>
<dbReference type="AlphaFoldDB" id="A0A1H3D9S3"/>
<keyword evidence="2" id="KW-1185">Reference proteome</keyword>
<dbReference type="STRING" id="660517.SAMN04487946_101442"/>
<evidence type="ECO:0000313" key="2">
    <source>
        <dbReference type="Proteomes" id="UP000199170"/>
    </source>
</evidence>
<organism evidence="1 2">
    <name type="scientific">Halobellus clavatus</name>
    <dbReference type="NCBI Taxonomy" id="660517"/>
    <lineage>
        <taxon>Archaea</taxon>
        <taxon>Methanobacteriati</taxon>
        <taxon>Methanobacteriota</taxon>
        <taxon>Stenosarchaea group</taxon>
        <taxon>Halobacteria</taxon>
        <taxon>Halobacteriales</taxon>
        <taxon>Haloferacaceae</taxon>
        <taxon>Halobellus</taxon>
    </lineage>
</organism>
<dbReference type="Pfam" id="PF20127">
    <property type="entry name" value="DUF6517"/>
    <property type="match status" value="1"/>
</dbReference>
<dbReference type="PROSITE" id="PS51257">
    <property type="entry name" value="PROKAR_LIPOPROTEIN"/>
    <property type="match status" value="1"/>
</dbReference>
<proteinExistence type="predicted"/>
<gene>
    <name evidence="1" type="ORF">SAMN04487946_101442</name>
</gene>
<reference evidence="2" key="1">
    <citation type="submission" date="2016-10" db="EMBL/GenBank/DDBJ databases">
        <authorList>
            <person name="Varghese N."/>
            <person name="Submissions S."/>
        </authorList>
    </citation>
    <scope>NUCLEOTIDE SEQUENCE [LARGE SCALE GENOMIC DNA]</scope>
    <source>
        <strain evidence="2">CGMCC 1.10118</strain>
    </source>
</reference>
<evidence type="ECO:0008006" key="3">
    <source>
        <dbReference type="Google" id="ProtNLM"/>
    </source>
</evidence>